<gene>
    <name evidence="2" type="ORF">EVA_10509</name>
</gene>
<dbReference type="EMBL" id="AMCI01002981">
    <property type="protein sequence ID" value="EJX01385.1"/>
    <property type="molecule type" value="Genomic_DNA"/>
</dbReference>
<organism evidence="2">
    <name type="scientific">gut metagenome</name>
    <dbReference type="NCBI Taxonomy" id="749906"/>
    <lineage>
        <taxon>unclassified sequences</taxon>
        <taxon>metagenomes</taxon>
        <taxon>organismal metagenomes</taxon>
    </lineage>
</organism>
<feature type="region of interest" description="Disordered" evidence="1">
    <location>
        <begin position="1"/>
        <end position="20"/>
    </location>
</feature>
<sequence>MPAPKNRSGNPDHIHQGSALPARYLAHHRRYAPARCPALPFDSQRSCSGQPGNSVHPDSQAYYQ</sequence>
<comment type="caution">
    <text evidence="2">The sequence shown here is derived from an EMBL/GenBank/DDBJ whole genome shotgun (WGS) entry which is preliminary data.</text>
</comment>
<feature type="region of interest" description="Disordered" evidence="1">
    <location>
        <begin position="37"/>
        <end position="64"/>
    </location>
</feature>
<accession>J9GNA9</accession>
<evidence type="ECO:0000256" key="1">
    <source>
        <dbReference type="SAM" id="MobiDB-lite"/>
    </source>
</evidence>
<evidence type="ECO:0000313" key="2">
    <source>
        <dbReference type="EMBL" id="EJX01385.1"/>
    </source>
</evidence>
<dbReference type="AlphaFoldDB" id="J9GNA9"/>
<name>J9GNA9_9ZZZZ</name>
<proteinExistence type="predicted"/>
<feature type="compositionally biased region" description="Polar residues" evidence="1">
    <location>
        <begin position="43"/>
        <end position="64"/>
    </location>
</feature>
<reference evidence="2" key="1">
    <citation type="journal article" date="2012" name="PLoS ONE">
        <title>Gene sets for utilization of primary and secondary nutrition supplies in the distal gut of endangered iberian lynx.</title>
        <authorList>
            <person name="Alcaide M."/>
            <person name="Messina E."/>
            <person name="Richter M."/>
            <person name="Bargiela R."/>
            <person name="Peplies J."/>
            <person name="Huws S.A."/>
            <person name="Newbold C.J."/>
            <person name="Golyshin P.N."/>
            <person name="Simon M.A."/>
            <person name="Lopez G."/>
            <person name="Yakimov M.M."/>
            <person name="Ferrer M."/>
        </authorList>
    </citation>
    <scope>NUCLEOTIDE SEQUENCE</scope>
</reference>
<protein>
    <submittedName>
        <fullName evidence="2">Uncharacterized protein</fullName>
    </submittedName>
</protein>